<keyword evidence="1" id="KW-0614">Plasmid</keyword>
<dbReference type="Proteomes" id="UP000006469">
    <property type="component" value="Plasmid pHM100"/>
</dbReference>
<dbReference type="EMBL" id="CP001869">
    <property type="protein sequence ID" value="AFK20733.1"/>
    <property type="molecule type" value="Genomic_DNA"/>
</dbReference>
<keyword evidence="4" id="KW-1185">Reference proteome</keyword>
<name>I3R923_HALMT</name>
<dbReference type="EMBL" id="AOLO01000014">
    <property type="protein sequence ID" value="ELZ97597.1"/>
    <property type="molecule type" value="Genomic_DNA"/>
</dbReference>
<evidence type="ECO:0000313" key="4">
    <source>
        <dbReference type="Proteomes" id="UP000011603"/>
    </source>
</evidence>
<dbReference type="Gene3D" id="3.40.50.300">
    <property type="entry name" value="P-loop containing nucleotide triphosphate hydrolases"/>
    <property type="match status" value="1"/>
</dbReference>
<protein>
    <submittedName>
        <fullName evidence="1">Uncharacterized protein</fullName>
    </submittedName>
</protein>
<sequence length="52" mass="5720">MSQVYEFLFQELEKVGGTIVLVLDEIGLVDGLDTLFYQLTRSRGKGGEVLAA</sequence>
<reference evidence="1 3" key="2">
    <citation type="journal article" date="2012" name="J. Bacteriol.">
        <title>Complete genome sequence of the metabolically versatile halophilic archaeon Haloferax mediterranei, a poly(3-hydroxybutyrate-co-3-hydroxyvalerate) producer.</title>
        <authorList>
            <person name="Han J."/>
            <person name="Zhang F."/>
            <person name="Hou J."/>
            <person name="Liu X."/>
            <person name="Li M."/>
            <person name="Liu H."/>
            <person name="Cai L."/>
            <person name="Zhang B."/>
            <person name="Chen Y."/>
            <person name="Zhou J."/>
            <person name="Hu S."/>
            <person name="Xiang H."/>
        </authorList>
    </citation>
    <scope>NUCLEOTIDE SEQUENCE [LARGE SCALE GENOMIC DNA]</scope>
    <source>
        <strain evidence="3">ATCC 33500 / DSM 1411 / JCM 8866 / NBRC 14739 / NCIMB 2177 / R-4</strain>
        <strain evidence="1">CGMCC 1.2087</strain>
        <plasmid evidence="3">pHM100</plasmid>
    </source>
</reference>
<dbReference type="Proteomes" id="UP000011603">
    <property type="component" value="Unassembled WGS sequence"/>
</dbReference>
<dbReference type="HOGENOM" id="CLU_3075230_0_0_2"/>
<reference evidence="1" key="4">
    <citation type="submission" date="2014-05" db="EMBL/GenBank/DDBJ databases">
        <authorList>
            <person name="Wang L."/>
            <person name="Yang H."/>
            <person name="Xiang H."/>
        </authorList>
    </citation>
    <scope>NUCLEOTIDE SEQUENCE</scope>
    <source>
        <strain evidence="1">CGMCC 1.2087</strain>
        <plasmid evidence="1">pHM100</plasmid>
    </source>
</reference>
<evidence type="ECO:0000313" key="1">
    <source>
        <dbReference type="EMBL" id="AFK20733.1"/>
    </source>
</evidence>
<gene>
    <name evidence="1" type="ordered locus">HFX_4038</name>
    <name evidence="2" type="ORF">C439_16813</name>
</gene>
<reference evidence="1" key="1">
    <citation type="journal article" date="2012" name="Appl. Environ. Microbiol.">
        <title>Identification of the haloarchaeal phasin (PhaP) that functions in polyhydroxyalkanoate accumulation and granule formation in Haloferax mediterranei.</title>
        <authorList>
            <person name="Cai S."/>
            <person name="Cai L."/>
            <person name="Liu H."/>
            <person name="Liu X."/>
            <person name="Han J."/>
            <person name="Zhou J."/>
            <person name="Xiang H."/>
        </authorList>
    </citation>
    <scope>NUCLEOTIDE SEQUENCE</scope>
    <source>
        <strain evidence="1">CGMCC 1.2087</strain>
    </source>
</reference>
<proteinExistence type="predicted"/>
<dbReference type="AlphaFoldDB" id="I3R923"/>
<dbReference type="KEGG" id="hme:HFX_4038"/>
<reference evidence="2 4" key="3">
    <citation type="journal article" date="2014" name="PLoS Genet.">
        <title>Phylogenetically driven sequencing of extremely halophilic archaea reveals strategies for static and dynamic osmo-response.</title>
        <authorList>
            <person name="Becker E.A."/>
            <person name="Seitzer P.M."/>
            <person name="Tritt A."/>
            <person name="Larsen D."/>
            <person name="Krusor M."/>
            <person name="Yao A.I."/>
            <person name="Wu D."/>
            <person name="Madern D."/>
            <person name="Eisen J.A."/>
            <person name="Darling A.E."/>
            <person name="Facciotti M.T."/>
        </authorList>
    </citation>
    <scope>NUCLEOTIDE SEQUENCE [LARGE SCALE GENOMIC DNA]</scope>
    <source>
        <strain evidence="2">ATCC 33500</strain>
        <strain evidence="4">ATCC 33500 / DSM 1411 / JCM 8866 / NBRC 14739 / NCIMB 2177 / R-4</strain>
    </source>
</reference>
<geneLocation type="plasmid" evidence="1 3">
    <name>pHM100</name>
</geneLocation>
<evidence type="ECO:0000313" key="2">
    <source>
        <dbReference type="EMBL" id="ELZ97597.1"/>
    </source>
</evidence>
<dbReference type="InterPro" id="IPR027417">
    <property type="entry name" value="P-loop_NTPase"/>
</dbReference>
<organism evidence="1 3">
    <name type="scientific">Haloferax mediterranei (strain ATCC 33500 / DSM 1411 / JCM 8866 / NBRC 14739 / NCIMB 2177 / R-4)</name>
    <name type="common">Halobacterium mediterranei</name>
    <dbReference type="NCBI Taxonomy" id="523841"/>
    <lineage>
        <taxon>Archaea</taxon>
        <taxon>Methanobacteriati</taxon>
        <taxon>Methanobacteriota</taxon>
        <taxon>Stenosarchaea group</taxon>
        <taxon>Halobacteria</taxon>
        <taxon>Halobacteriales</taxon>
        <taxon>Haloferacaceae</taxon>
        <taxon>Haloferax</taxon>
    </lineage>
</organism>
<accession>I3R923</accession>
<evidence type="ECO:0000313" key="3">
    <source>
        <dbReference type="Proteomes" id="UP000006469"/>
    </source>
</evidence>